<evidence type="ECO:0000259" key="2">
    <source>
        <dbReference type="Pfam" id="PF14392"/>
    </source>
</evidence>
<feature type="region of interest" description="Disordered" evidence="1">
    <location>
        <begin position="151"/>
        <end position="174"/>
    </location>
</feature>
<dbReference type="InterPro" id="IPR025836">
    <property type="entry name" value="Zn_knuckle_CX2CX4HX4C"/>
</dbReference>
<name>A0A6B9VD68_ARAHY</name>
<dbReference type="Proteomes" id="UP000464620">
    <property type="component" value="Chromosome B09"/>
</dbReference>
<evidence type="ECO:0000313" key="4">
    <source>
        <dbReference type="Proteomes" id="UP000464620"/>
    </source>
</evidence>
<dbReference type="AlphaFoldDB" id="A0A6B9VD68"/>
<protein>
    <recommendedName>
        <fullName evidence="2">Zinc knuckle CX2CX4HX4C domain-containing protein</fullName>
    </recommendedName>
</protein>
<sequence>MYPYMKWVMSLWCFGSIFMDSLRNYMRAETASTIENIVGILEEVEDPIIDGMLMSNFLRFKVAIDITKPLQIDFWMARDHLPKTWISFKYEHLQDTFCLNCGIIDHDKRRCKNQMAMSIRDPNEPRYTKELSTSHVRALVRRSLDLEDKSMTQEVGGEAQAHGIQIQQQEKGNN</sequence>
<accession>A0A6B9VD68</accession>
<dbReference type="EMBL" id="CP031001">
    <property type="protein sequence ID" value="QHN78644.1"/>
    <property type="molecule type" value="Genomic_DNA"/>
</dbReference>
<reference evidence="3 4" key="1">
    <citation type="submission" date="2020-01" db="EMBL/GenBank/DDBJ databases">
        <title>Genome sequence of Arachis hypogaea, cultivar Shitouqi.</title>
        <authorList>
            <person name="Zhuang W."/>
            <person name="Chen H."/>
            <person name="Varshney R."/>
            <person name="Wang D."/>
            <person name="Ming R."/>
        </authorList>
    </citation>
    <scope>NUCLEOTIDE SEQUENCE [LARGE SCALE GENOMIC DNA]</scope>
    <source>
        <tissue evidence="3">Young leaf</tissue>
    </source>
</reference>
<gene>
    <name evidence="3" type="ORF">DS421_19g663110</name>
</gene>
<evidence type="ECO:0000313" key="3">
    <source>
        <dbReference type="EMBL" id="QHN78644.1"/>
    </source>
</evidence>
<feature type="domain" description="Zinc knuckle CX2CX4HX4C" evidence="2">
    <location>
        <begin position="64"/>
        <end position="112"/>
    </location>
</feature>
<evidence type="ECO:0000256" key="1">
    <source>
        <dbReference type="SAM" id="MobiDB-lite"/>
    </source>
</evidence>
<feature type="compositionally biased region" description="Polar residues" evidence="1">
    <location>
        <begin position="165"/>
        <end position="174"/>
    </location>
</feature>
<organism evidence="3 4">
    <name type="scientific">Arachis hypogaea</name>
    <name type="common">Peanut</name>
    <dbReference type="NCBI Taxonomy" id="3818"/>
    <lineage>
        <taxon>Eukaryota</taxon>
        <taxon>Viridiplantae</taxon>
        <taxon>Streptophyta</taxon>
        <taxon>Embryophyta</taxon>
        <taxon>Tracheophyta</taxon>
        <taxon>Spermatophyta</taxon>
        <taxon>Magnoliopsida</taxon>
        <taxon>eudicotyledons</taxon>
        <taxon>Gunneridae</taxon>
        <taxon>Pentapetalae</taxon>
        <taxon>rosids</taxon>
        <taxon>fabids</taxon>
        <taxon>Fabales</taxon>
        <taxon>Fabaceae</taxon>
        <taxon>Papilionoideae</taxon>
        <taxon>50 kb inversion clade</taxon>
        <taxon>dalbergioids sensu lato</taxon>
        <taxon>Dalbergieae</taxon>
        <taxon>Pterocarpus clade</taxon>
        <taxon>Arachis</taxon>
    </lineage>
</organism>
<dbReference type="Pfam" id="PF14392">
    <property type="entry name" value="zf-CCHC_4"/>
    <property type="match status" value="1"/>
</dbReference>
<proteinExistence type="predicted"/>